<organism evidence="3 4">
    <name type="scientific">Chlorogloeopsis fritschii PCC 6912</name>
    <dbReference type="NCBI Taxonomy" id="211165"/>
    <lineage>
        <taxon>Bacteria</taxon>
        <taxon>Bacillati</taxon>
        <taxon>Cyanobacteriota</taxon>
        <taxon>Cyanophyceae</taxon>
        <taxon>Nostocales</taxon>
        <taxon>Chlorogloeopsidaceae</taxon>
        <taxon>Chlorogloeopsis</taxon>
    </lineage>
</organism>
<evidence type="ECO:0000256" key="2">
    <source>
        <dbReference type="ARBA" id="ARBA00022679"/>
    </source>
</evidence>
<dbReference type="GO" id="GO:0043886">
    <property type="term" value="F:structural constituent of carboxysome shell"/>
    <property type="evidence" value="ECO:0007669"/>
    <property type="project" value="UniProtKB-ARBA"/>
</dbReference>
<dbReference type="InterPro" id="IPR051159">
    <property type="entry name" value="Hexapeptide_acetyltransf"/>
</dbReference>
<proteinExistence type="inferred from homology"/>
<dbReference type="GO" id="GO:0031470">
    <property type="term" value="C:carboxysome"/>
    <property type="evidence" value="ECO:0007669"/>
    <property type="project" value="UniProtKB-ARBA"/>
</dbReference>
<dbReference type="OrthoDB" id="9801697at2"/>
<reference evidence="3 4" key="1">
    <citation type="journal article" date="2019" name="Genome Biol. Evol.">
        <title>Day and night: Metabolic profiles and evolutionary relationships of six axenic non-marine cyanobacteria.</title>
        <authorList>
            <person name="Will S.E."/>
            <person name="Henke P."/>
            <person name="Boedeker C."/>
            <person name="Huang S."/>
            <person name="Brinkmann H."/>
            <person name="Rohde M."/>
            <person name="Jarek M."/>
            <person name="Friedl T."/>
            <person name="Seufert S."/>
            <person name="Schumacher M."/>
            <person name="Overmann J."/>
            <person name="Neumann-Schaal M."/>
            <person name="Petersen J."/>
        </authorList>
    </citation>
    <scope>NUCLEOTIDE SEQUENCE [LARGE SCALE GENOMIC DNA]</scope>
    <source>
        <strain evidence="3 4">PCC 6912</strain>
    </source>
</reference>
<dbReference type="RefSeq" id="WP_016874281.1">
    <property type="nucleotide sequence ID" value="NZ_AJLN01000116.1"/>
</dbReference>
<dbReference type="Proteomes" id="UP000268857">
    <property type="component" value="Unassembled WGS sequence"/>
</dbReference>
<dbReference type="CDD" id="cd05825">
    <property type="entry name" value="LbH_wcaF_like"/>
    <property type="match status" value="1"/>
</dbReference>
<protein>
    <submittedName>
        <fullName evidence="3">Colanic acid biosynthesis acetyltransferase WcaF</fullName>
    </submittedName>
</protein>
<dbReference type="AlphaFoldDB" id="A0A433NRH6"/>
<accession>A0A433NRH6</accession>
<comment type="similarity">
    <text evidence="1">Belongs to the transferase hexapeptide repeat family.</text>
</comment>
<keyword evidence="2 3" id="KW-0808">Transferase</keyword>
<dbReference type="PANTHER" id="PTHR23416:SF23">
    <property type="entry name" value="ACETYLTRANSFERASE C18B11.09C-RELATED"/>
    <property type="match status" value="1"/>
</dbReference>
<evidence type="ECO:0000256" key="1">
    <source>
        <dbReference type="ARBA" id="ARBA00007274"/>
    </source>
</evidence>
<sequence length="184" mass="20432">MHLDCYSVGTYSPGAPYWKQLLWYLLGSPLLQSRVLVFSTFKVWLLRTFGAQIGKNVRIKPGVRVKFPWRLIVRDHVWIGEDTWIDNLAPVTIESHVCLSQGVYLCTGNHDWSHPNFKLIAAPIYIQESSWIAAKAVIGPGVTVGRGAVLTLGGVTGCSLEPMTIYMGNPAQPIKPRKLASKNT</sequence>
<dbReference type="PANTHER" id="PTHR23416">
    <property type="entry name" value="SIALIC ACID SYNTHASE-RELATED"/>
    <property type="match status" value="1"/>
</dbReference>
<dbReference type="InterPro" id="IPR011004">
    <property type="entry name" value="Trimer_LpxA-like_sf"/>
</dbReference>
<evidence type="ECO:0000313" key="4">
    <source>
        <dbReference type="Proteomes" id="UP000268857"/>
    </source>
</evidence>
<keyword evidence="4" id="KW-1185">Reference proteome</keyword>
<dbReference type="EMBL" id="RSCJ01000001">
    <property type="protein sequence ID" value="RUR86803.1"/>
    <property type="molecule type" value="Genomic_DNA"/>
</dbReference>
<dbReference type="GO" id="GO:0008374">
    <property type="term" value="F:O-acyltransferase activity"/>
    <property type="evidence" value="ECO:0007669"/>
    <property type="project" value="TreeGrafter"/>
</dbReference>
<dbReference type="NCBIfam" id="NF007797">
    <property type="entry name" value="PRK10502.1"/>
    <property type="match status" value="1"/>
</dbReference>
<comment type="caution">
    <text evidence="3">The sequence shown here is derived from an EMBL/GenBank/DDBJ whole genome shotgun (WGS) entry which is preliminary data.</text>
</comment>
<name>A0A433NRH6_CHLFR</name>
<dbReference type="GO" id="GO:0005829">
    <property type="term" value="C:cytosol"/>
    <property type="evidence" value="ECO:0007669"/>
    <property type="project" value="TreeGrafter"/>
</dbReference>
<dbReference type="STRING" id="211165.GCA_000317285_05155"/>
<dbReference type="Gene3D" id="2.160.10.10">
    <property type="entry name" value="Hexapeptide repeat proteins"/>
    <property type="match status" value="1"/>
</dbReference>
<gene>
    <name evidence="3" type="ORF">PCC6912_02460</name>
</gene>
<dbReference type="SUPFAM" id="SSF51161">
    <property type="entry name" value="Trimeric LpxA-like enzymes"/>
    <property type="match status" value="1"/>
</dbReference>
<evidence type="ECO:0000313" key="3">
    <source>
        <dbReference type="EMBL" id="RUR86803.1"/>
    </source>
</evidence>